<feature type="compositionally biased region" description="Basic and acidic residues" evidence="1">
    <location>
        <begin position="74"/>
        <end position="87"/>
    </location>
</feature>
<feature type="region of interest" description="Disordered" evidence="1">
    <location>
        <begin position="1"/>
        <end position="21"/>
    </location>
</feature>
<dbReference type="Proteomes" id="UP000276133">
    <property type="component" value="Unassembled WGS sequence"/>
</dbReference>
<reference evidence="2 3" key="1">
    <citation type="journal article" date="2018" name="Sci. Rep.">
        <title>Genomic signatures of local adaptation to the degree of environmental predictability in rotifers.</title>
        <authorList>
            <person name="Franch-Gras L."/>
            <person name="Hahn C."/>
            <person name="Garcia-Roger E.M."/>
            <person name="Carmona M.J."/>
            <person name="Serra M."/>
            <person name="Gomez A."/>
        </authorList>
    </citation>
    <scope>NUCLEOTIDE SEQUENCE [LARGE SCALE GENOMIC DNA]</scope>
    <source>
        <strain evidence="2">HYR1</strain>
    </source>
</reference>
<feature type="compositionally biased region" description="Low complexity" evidence="1">
    <location>
        <begin position="96"/>
        <end position="110"/>
    </location>
</feature>
<feature type="compositionally biased region" description="Polar residues" evidence="1">
    <location>
        <begin position="63"/>
        <end position="72"/>
    </location>
</feature>
<evidence type="ECO:0000313" key="2">
    <source>
        <dbReference type="EMBL" id="RNA01462.1"/>
    </source>
</evidence>
<name>A0A3M7PQQ9_BRAPC</name>
<feature type="compositionally biased region" description="Basic residues" evidence="1">
    <location>
        <begin position="1"/>
        <end position="11"/>
    </location>
</feature>
<organism evidence="2 3">
    <name type="scientific">Brachionus plicatilis</name>
    <name type="common">Marine rotifer</name>
    <name type="synonym">Brachionus muelleri</name>
    <dbReference type="NCBI Taxonomy" id="10195"/>
    <lineage>
        <taxon>Eukaryota</taxon>
        <taxon>Metazoa</taxon>
        <taxon>Spiralia</taxon>
        <taxon>Gnathifera</taxon>
        <taxon>Rotifera</taxon>
        <taxon>Eurotatoria</taxon>
        <taxon>Monogononta</taxon>
        <taxon>Pseudotrocha</taxon>
        <taxon>Ploima</taxon>
        <taxon>Brachionidae</taxon>
        <taxon>Brachionus</taxon>
    </lineage>
</organism>
<dbReference type="OrthoDB" id="10492785at2759"/>
<protein>
    <submittedName>
        <fullName evidence="2">Uncharacterized protein</fullName>
    </submittedName>
</protein>
<feature type="region of interest" description="Disordered" evidence="1">
    <location>
        <begin position="58"/>
        <end position="112"/>
    </location>
</feature>
<gene>
    <name evidence="2" type="ORF">BpHYR1_017706</name>
</gene>
<comment type="caution">
    <text evidence="2">The sequence shown here is derived from an EMBL/GenBank/DDBJ whole genome shotgun (WGS) entry which is preliminary data.</text>
</comment>
<proteinExistence type="predicted"/>
<evidence type="ECO:0000256" key="1">
    <source>
        <dbReference type="SAM" id="MobiDB-lite"/>
    </source>
</evidence>
<accession>A0A3M7PQQ9</accession>
<keyword evidence="3" id="KW-1185">Reference proteome</keyword>
<dbReference type="AlphaFoldDB" id="A0A3M7PQQ9"/>
<evidence type="ECO:0000313" key="3">
    <source>
        <dbReference type="Proteomes" id="UP000276133"/>
    </source>
</evidence>
<sequence>MNKVNSPRKKQNSNVQDDKNQAFKLIKELLVNKNLEQKRPQFRDAEISPIDLTINRHIKKSAKTPNSKTPSKTPIRDFDENRFDQLKKKSFYKTESNLNSHGKSSGNNNNRADFVKSLVNSTDSSSSMETNANKELDGIYNQMPSLIPSVVKKNESDIKSKPTLFYNYRQCGFKYEDITGSKYGNYFKVNVGAPRNWLKSKFQHRYLNENYMITN</sequence>
<dbReference type="EMBL" id="REGN01009314">
    <property type="protein sequence ID" value="RNA01462.1"/>
    <property type="molecule type" value="Genomic_DNA"/>
</dbReference>